<feature type="compositionally biased region" description="Polar residues" evidence="7">
    <location>
        <begin position="57"/>
        <end position="68"/>
    </location>
</feature>
<feature type="compositionally biased region" description="Low complexity" evidence="7">
    <location>
        <begin position="1574"/>
        <end position="1600"/>
    </location>
</feature>
<evidence type="ECO:0000256" key="6">
    <source>
        <dbReference type="ARBA" id="ARBA00023306"/>
    </source>
</evidence>
<feature type="compositionally biased region" description="Basic and acidic residues" evidence="7">
    <location>
        <begin position="1470"/>
        <end position="1479"/>
    </location>
</feature>
<feature type="compositionally biased region" description="Basic residues" evidence="7">
    <location>
        <begin position="1174"/>
        <end position="1190"/>
    </location>
</feature>
<dbReference type="SUPFAM" id="SSF48371">
    <property type="entry name" value="ARM repeat"/>
    <property type="match status" value="1"/>
</dbReference>
<feature type="compositionally biased region" description="Acidic residues" evidence="7">
    <location>
        <begin position="1330"/>
        <end position="1347"/>
    </location>
</feature>
<sequence>MLSSPAEGSSKFTQLPARPPTPPRDTSKTDVFSPDTNKTVEDALRFLDEGHEETAAPVSSSRVTLSTDTPPPKSSQPRSSTASKKVGFVLEPSNHIQKTSILQNSPRITNESPAPRSSGPLKSILKRSVEQLPPTPDDVESSLSYFSPQEPGSFRKMLQSVLKQLAGTSRDARRDAYLCLNGALKQYSDLPEREALVDKMDLLQQFITRDMAWKDSKGALDVQIVTQALNLTSALLWEATTEQALDIDFRTFIIDRSMVMLEQADVSKPVLKAHVHILMMQHFSSNIMTASKVERMVTSLQTIEERCSGNSVVAARLTVYQKLVNQQPSVMLNRMQDWIGHVLTGLLSSINDIRIRAIETCQYAALRLGSYQAASKTLFELFGAETDEDTVYAQYFNTRLIEMASDKELAHFVPQIWAAVILFFRCKRKPLDKLPKFKVFLSTIQRCLNSGDMTVKHYAHNAWNKLILAVSPDSFTSQPMRSLLRSPIMNLLDRRGNDKFTLQAKELALQSYCHLLNTGLRPTLSHDELDVAWKLYVEEVIEKLVNSGRRTQAQACRLLHGLVQRRKSTYQEHAAIDPTPIKPEDLPPLDAKWIRSRLGRIIKVLEPIIAAGMYSPPDANEAANSCWKSLLQAVADAGSQEVKTSNELKIALAELINFFRRLWHTPASSRTPVEIALWLDRYQLLLGICVDALGAAHFVEDFLAKTNADEVEATPTPSNRTSKHQKNAYSPFVFLFALYYQPTPRSDSSEAFTQSAAWFLNVLAGARGSASGTIGLLHRSLQYCADQHPSADTGDELWAAVADSAVQALVRQTSAVIQHNPQMVGITFRSAINVITFGLRHYQSSSLCCQKATELYAAACDFAKHYGGDGGVALGVMEPLAKSVLDMHDELSVSSGLQICRSIVENGVWPKSRQELEQSRKALWSLSLDPPSKTSAALFDPFDQVYNLLNAFAQNAYDDLAEQRRDVSVGALIDYVTAIVQFLLRCPAKIIPSSLRRLQTTVTIFAGDRERAFFPLVTPADDSMRRATTELPSLWEDVLRIVQQSYSQMDSALLEALEPLLIAGLASPSKEIVTETINFWNRSFGVQDVLEYPATLLPVLRARRAEADLQLPGLADDESDVEMAELPAFAESEETSPASNIQKVRSPMPTSTRSKFLFNSPAGAPFSSDAGSTTKKRTKSSKKSTPKARLRHDDSQVQFAPIDSASIHSAVQESQLLTEHQKEVKARQYGDAHMFPALSSSPGRSESKGLTIAKKLDFSSDATRGDNVNEALATPTAPADANPMSDDLPSSPTPRASGTTQQPEQYSDDDDQATDIIDPPSSPPRRAEDLQDDEPELVDETTIEMEELGAVPEPVDEDDQEAAQPALPEGATTSDLVSDNMLPTAQLEREAAAAAASKGAELGEQDQEEEVQSPTNAPASNESQERGSQTPSRVEESFIEQIEQTATPSIAGSIKSTPRTGRSGSKKRQRDLDATDSPRKKTKKASVSPIKDFWRRLTSSQSFPPADGESDDIEDEIVVAPRPRPSPSVRGDDSQSQISPEAEPQPQAVPATTTESQEQQHNKRRRGRPRKSYSQEQPEPAVEAQEQSQLQSQPTSQPTAKRGRGRPRKHPLPESSQASTAGAGLKRRASTVSNATRNEHDEASIVAETPAPAVARKAARLSQGASDAGSSLRQAGAQEGNTDGEVEDQRSAASSPSSPKNILARLYGVLADIPKMVFGSQEDERAFDDVLFDIRREVHEAGRRARQHLLDSFAQEP</sequence>
<dbReference type="PROSITE" id="PS00354">
    <property type="entry name" value="HMGI_Y"/>
    <property type="match status" value="1"/>
</dbReference>
<feature type="compositionally biased region" description="Basic and acidic residues" evidence="7">
    <location>
        <begin position="38"/>
        <end position="54"/>
    </location>
</feature>
<evidence type="ECO:0000256" key="5">
    <source>
        <dbReference type="ARBA" id="ARBA00023242"/>
    </source>
</evidence>
<feature type="compositionally biased region" description="Polar residues" evidence="7">
    <location>
        <begin position="1663"/>
        <end position="1673"/>
    </location>
</feature>
<keyword evidence="10" id="KW-1185">Reference proteome</keyword>
<dbReference type="SMART" id="SM00384">
    <property type="entry name" value="AT_hook"/>
    <property type="match status" value="2"/>
</dbReference>
<reference evidence="9 10" key="1">
    <citation type="journal article" date="2023" name="G3 (Bethesda)">
        <title>A chromosome-level genome assembly of Zasmidium syzygii isolated from banana leaves.</title>
        <authorList>
            <person name="van Westerhoven A.C."/>
            <person name="Mehrabi R."/>
            <person name="Talebi R."/>
            <person name="Steentjes M.B.F."/>
            <person name="Corcolon B."/>
            <person name="Chong P.A."/>
            <person name="Kema G.H.J."/>
            <person name="Seidl M.F."/>
        </authorList>
    </citation>
    <scope>NUCLEOTIDE SEQUENCE [LARGE SCALE GENOMIC DNA]</scope>
    <source>
        <strain evidence="9 10">P124</strain>
    </source>
</reference>
<keyword evidence="5" id="KW-0539">Nucleus</keyword>
<feature type="compositionally biased region" description="Basic residues" evidence="7">
    <location>
        <begin position="1562"/>
        <end position="1571"/>
    </location>
</feature>
<feature type="compositionally biased region" description="Polar residues" evidence="7">
    <location>
        <begin position="1"/>
        <end position="13"/>
    </location>
</feature>
<feature type="compositionally biased region" description="Polar residues" evidence="7">
    <location>
        <begin position="1412"/>
        <end position="1432"/>
    </location>
</feature>
<feature type="compositionally biased region" description="Polar residues" evidence="7">
    <location>
        <begin position="94"/>
        <end position="112"/>
    </location>
</feature>
<feature type="compositionally biased region" description="Polar residues" evidence="7">
    <location>
        <begin position="1288"/>
        <end position="1305"/>
    </location>
</feature>
<gene>
    <name evidence="9" type="ORF">PRZ48_000063</name>
</gene>
<comment type="subcellular location">
    <subcellularLocation>
        <location evidence="2">Chromosome</location>
        <location evidence="2">Telomere</location>
    </subcellularLocation>
    <subcellularLocation>
        <location evidence="1">Nucleus</location>
    </subcellularLocation>
</comment>
<dbReference type="InterPro" id="IPR016024">
    <property type="entry name" value="ARM-type_fold"/>
</dbReference>
<evidence type="ECO:0000256" key="2">
    <source>
        <dbReference type="ARBA" id="ARBA00004574"/>
    </source>
</evidence>
<evidence type="ECO:0000256" key="4">
    <source>
        <dbReference type="ARBA" id="ARBA00022895"/>
    </source>
</evidence>
<name>A0ABR0EZT9_ZASCE</name>
<feature type="region of interest" description="Disordered" evidence="7">
    <location>
        <begin position="1"/>
        <end position="121"/>
    </location>
</feature>
<dbReference type="InterPro" id="IPR000637">
    <property type="entry name" value="HMGI/Y_DNA-bd_CS"/>
</dbReference>
<feature type="region of interest" description="Disordered" evidence="7">
    <location>
        <begin position="1129"/>
        <end position="1196"/>
    </location>
</feature>
<keyword evidence="6" id="KW-0131">Cell cycle</keyword>
<dbReference type="Pfam" id="PF12231">
    <property type="entry name" value="Rif1_N"/>
    <property type="match status" value="1"/>
</dbReference>
<organism evidence="9 10">
    <name type="scientific">Zasmidium cellare</name>
    <name type="common">Wine cellar mold</name>
    <name type="synonym">Racodium cellare</name>
    <dbReference type="NCBI Taxonomy" id="395010"/>
    <lineage>
        <taxon>Eukaryota</taxon>
        <taxon>Fungi</taxon>
        <taxon>Dikarya</taxon>
        <taxon>Ascomycota</taxon>
        <taxon>Pezizomycotina</taxon>
        <taxon>Dothideomycetes</taxon>
        <taxon>Dothideomycetidae</taxon>
        <taxon>Mycosphaerellales</taxon>
        <taxon>Mycosphaerellaceae</taxon>
        <taxon>Zasmidium</taxon>
    </lineage>
</organism>
<feature type="compositionally biased region" description="Polar residues" evidence="7">
    <location>
        <begin position="1135"/>
        <end position="1154"/>
    </location>
</feature>
<feature type="domain" description="Telomere-associated protein Rif1 N-terminal" evidence="8">
    <location>
        <begin position="165"/>
        <end position="537"/>
    </location>
</feature>
<protein>
    <recommendedName>
        <fullName evidence="8">Telomere-associated protein Rif1 N-terminal domain-containing protein</fullName>
    </recommendedName>
</protein>
<feature type="compositionally biased region" description="Polar residues" evidence="7">
    <location>
        <begin position="1371"/>
        <end position="1383"/>
    </location>
</feature>
<keyword evidence="4" id="KW-0779">Telomere</keyword>
<keyword evidence="3" id="KW-0158">Chromosome</keyword>
<feature type="compositionally biased region" description="Low complexity" evidence="7">
    <location>
        <begin position="1540"/>
        <end position="1555"/>
    </location>
</feature>
<evidence type="ECO:0000313" key="9">
    <source>
        <dbReference type="EMBL" id="KAK4506333.1"/>
    </source>
</evidence>
<evidence type="ECO:0000256" key="3">
    <source>
        <dbReference type="ARBA" id="ARBA00022454"/>
    </source>
</evidence>
<dbReference type="PANTHER" id="PTHR22928:SF3">
    <property type="entry name" value="TELOMERE-ASSOCIATED PROTEIN RIF1"/>
    <property type="match status" value="1"/>
</dbReference>
<evidence type="ECO:0000256" key="1">
    <source>
        <dbReference type="ARBA" id="ARBA00004123"/>
    </source>
</evidence>
<feature type="region of interest" description="Disordered" evidence="7">
    <location>
        <begin position="1256"/>
        <end position="1699"/>
    </location>
</feature>
<feature type="compositionally biased region" description="Basic residues" evidence="7">
    <location>
        <begin position="1601"/>
        <end position="1610"/>
    </location>
</feature>
<proteinExistence type="predicted"/>
<evidence type="ECO:0000256" key="7">
    <source>
        <dbReference type="SAM" id="MobiDB-lite"/>
    </source>
</evidence>
<dbReference type="Proteomes" id="UP001305779">
    <property type="component" value="Unassembled WGS sequence"/>
</dbReference>
<comment type="caution">
    <text evidence="9">The sequence shown here is derived from an EMBL/GenBank/DDBJ whole genome shotgun (WGS) entry which is preliminary data.</text>
</comment>
<dbReference type="InterPro" id="IPR022031">
    <property type="entry name" value="Rif1_N"/>
</dbReference>
<accession>A0ABR0EZT9</accession>
<evidence type="ECO:0000313" key="10">
    <source>
        <dbReference type="Proteomes" id="UP001305779"/>
    </source>
</evidence>
<dbReference type="InterPro" id="IPR017956">
    <property type="entry name" value="AT_hook_DNA-bd_motif"/>
</dbReference>
<evidence type="ECO:0000259" key="8">
    <source>
        <dbReference type="Pfam" id="PF12231"/>
    </source>
</evidence>
<dbReference type="PANTHER" id="PTHR22928">
    <property type="entry name" value="TELOMERE-ASSOCIATED PROTEIN RIF1"/>
    <property type="match status" value="1"/>
</dbReference>
<dbReference type="EMBL" id="JAXOVC010000001">
    <property type="protein sequence ID" value="KAK4506333.1"/>
    <property type="molecule type" value="Genomic_DNA"/>
</dbReference>
<feature type="compositionally biased region" description="Polar residues" evidence="7">
    <location>
        <begin position="1442"/>
        <end position="1463"/>
    </location>
</feature>
<feature type="compositionally biased region" description="Acidic residues" evidence="7">
    <location>
        <begin position="1508"/>
        <end position="1517"/>
    </location>
</feature>